<dbReference type="EMBL" id="JAYGIL010000021">
    <property type="protein sequence ID" value="MEA5404474.1"/>
    <property type="molecule type" value="Genomic_DNA"/>
</dbReference>
<gene>
    <name evidence="1" type="ORF">VB776_16195</name>
</gene>
<comment type="caution">
    <text evidence="1">The sequence shown here is derived from an EMBL/GenBank/DDBJ whole genome shotgun (WGS) entry which is preliminary data.</text>
</comment>
<protein>
    <submittedName>
        <fullName evidence="1">Uncharacterized protein</fullName>
    </submittedName>
</protein>
<sequence length="72" mass="8484">MILSMNIELFIKRAMQMLEIESISDTQKDGIIKIVNDFESNAERTYWIGNELSLTVKERKLIFNLLESEEFI</sequence>
<dbReference type="RefSeq" id="WP_323697850.1">
    <property type="nucleotide sequence ID" value="NZ_JAYGIL010000021.1"/>
</dbReference>
<accession>A0ABU5S7M0</accession>
<keyword evidence="2" id="KW-1185">Reference proteome</keyword>
<proteinExistence type="predicted"/>
<dbReference type="Proteomes" id="UP001303899">
    <property type="component" value="Unassembled WGS sequence"/>
</dbReference>
<evidence type="ECO:0000313" key="2">
    <source>
        <dbReference type="Proteomes" id="UP001303899"/>
    </source>
</evidence>
<evidence type="ECO:0000313" key="1">
    <source>
        <dbReference type="EMBL" id="MEA5404474.1"/>
    </source>
</evidence>
<reference evidence="1 2" key="1">
    <citation type="submission" date="2023-12" db="EMBL/GenBank/DDBJ databases">
        <title>Novel species of the genus Arcicella isolated from rivers.</title>
        <authorList>
            <person name="Lu H."/>
        </authorList>
    </citation>
    <scope>NUCLEOTIDE SEQUENCE [LARGE SCALE GENOMIC DNA]</scope>
    <source>
        <strain evidence="1 2">DC2W</strain>
    </source>
</reference>
<organism evidence="1 2">
    <name type="scientific">Arcicella gelida</name>
    <dbReference type="NCBI Taxonomy" id="2984195"/>
    <lineage>
        <taxon>Bacteria</taxon>
        <taxon>Pseudomonadati</taxon>
        <taxon>Bacteroidota</taxon>
        <taxon>Cytophagia</taxon>
        <taxon>Cytophagales</taxon>
        <taxon>Flectobacillaceae</taxon>
        <taxon>Arcicella</taxon>
    </lineage>
</organism>
<name>A0ABU5S7M0_9BACT</name>